<dbReference type="Pfam" id="PF10237">
    <property type="entry name" value="N6-adenineMlase"/>
    <property type="match status" value="1"/>
</dbReference>
<organism evidence="6 7">
    <name type="scientific">Prorocentrum cordatum</name>
    <dbReference type="NCBI Taxonomy" id="2364126"/>
    <lineage>
        <taxon>Eukaryota</taxon>
        <taxon>Sar</taxon>
        <taxon>Alveolata</taxon>
        <taxon>Dinophyceae</taxon>
        <taxon>Prorocentrales</taxon>
        <taxon>Prorocentraceae</taxon>
        <taxon>Prorocentrum</taxon>
    </lineage>
</organism>
<evidence type="ECO:0000256" key="5">
    <source>
        <dbReference type="SAM" id="MobiDB-lite"/>
    </source>
</evidence>
<dbReference type="EMBL" id="CAUYUJ010020542">
    <property type="protein sequence ID" value="CAK0899042.1"/>
    <property type="molecule type" value="Genomic_DNA"/>
</dbReference>
<evidence type="ECO:0000313" key="6">
    <source>
        <dbReference type="EMBL" id="CAK0899042.1"/>
    </source>
</evidence>
<keyword evidence="4" id="KW-0808">Transferase</keyword>
<dbReference type="InterPro" id="IPR019369">
    <property type="entry name" value="Efm5/EEF1AKMT1"/>
</dbReference>
<name>A0ABN9XHJ1_9DINO</name>
<gene>
    <name evidence="6" type="ORF">PCOR1329_LOCUS76668</name>
</gene>
<evidence type="ECO:0000256" key="1">
    <source>
        <dbReference type="ARBA" id="ARBA00004496"/>
    </source>
</evidence>
<keyword evidence="7" id="KW-1185">Reference proteome</keyword>
<keyword evidence="3" id="KW-0489">Methyltransferase</keyword>
<sequence>MSGPLQKHVSAAGAPEAASPRRRRAMPSGGGGGCDPAAGAPCQGAAAALGAEDHDLRQFWNAPGTQRCFVELCRLGRADGPVALLSAPSVFFAGKAWGLRAGSLMEAFQAGLTQKSAWLLEFDRRWEPGNEHFVFFDYREPAASLPGHLLGRCGMVLADPPHINQWAAAELGAFPAAFVPKQSAAWAELGRCR</sequence>
<comment type="caution">
    <text evidence="6">The sequence shown here is derived from an EMBL/GenBank/DDBJ whole genome shotgun (WGS) entry which is preliminary data.</text>
</comment>
<proteinExistence type="predicted"/>
<dbReference type="PANTHER" id="PTHR13200:SF1">
    <property type="entry name" value="NUCLEIC ACID BINDING PROTEIN"/>
    <property type="match status" value="1"/>
</dbReference>
<reference evidence="6" key="1">
    <citation type="submission" date="2023-10" db="EMBL/GenBank/DDBJ databases">
        <authorList>
            <person name="Chen Y."/>
            <person name="Shah S."/>
            <person name="Dougan E. K."/>
            <person name="Thang M."/>
            <person name="Chan C."/>
        </authorList>
    </citation>
    <scope>NUCLEOTIDE SEQUENCE [LARGE SCALE GENOMIC DNA]</scope>
</reference>
<comment type="subcellular location">
    <subcellularLocation>
        <location evidence="1">Cytoplasm</location>
    </subcellularLocation>
</comment>
<feature type="region of interest" description="Disordered" evidence="5">
    <location>
        <begin position="1"/>
        <end position="34"/>
    </location>
</feature>
<keyword evidence="2" id="KW-0963">Cytoplasm</keyword>
<dbReference type="InterPro" id="IPR041370">
    <property type="entry name" value="Mlase_EEF1AKMT1/ZCCHC4"/>
</dbReference>
<protein>
    <submittedName>
        <fullName evidence="6">Uncharacterized protein</fullName>
    </submittedName>
</protein>
<dbReference type="PANTHER" id="PTHR13200">
    <property type="entry name" value="EEF1A LYSINE METHYLTRANSFERASE 1"/>
    <property type="match status" value="1"/>
</dbReference>
<accession>A0ABN9XHJ1</accession>
<evidence type="ECO:0000256" key="4">
    <source>
        <dbReference type="ARBA" id="ARBA00022679"/>
    </source>
</evidence>
<evidence type="ECO:0000256" key="2">
    <source>
        <dbReference type="ARBA" id="ARBA00022490"/>
    </source>
</evidence>
<evidence type="ECO:0000256" key="3">
    <source>
        <dbReference type="ARBA" id="ARBA00022603"/>
    </source>
</evidence>
<evidence type="ECO:0000313" key="7">
    <source>
        <dbReference type="Proteomes" id="UP001189429"/>
    </source>
</evidence>
<dbReference type="Proteomes" id="UP001189429">
    <property type="component" value="Unassembled WGS sequence"/>
</dbReference>